<dbReference type="InterPro" id="IPR058210">
    <property type="entry name" value="SACS/Nov_dom"/>
</dbReference>
<comment type="caution">
    <text evidence="2">The sequence shown here is derived from an EMBL/GenBank/DDBJ whole genome shotgun (WGS) entry which is preliminary data.</text>
</comment>
<organism evidence="2 3">
    <name type="scientific">Stichopus japonicus</name>
    <name type="common">Sea cucumber</name>
    <dbReference type="NCBI Taxonomy" id="307972"/>
    <lineage>
        <taxon>Eukaryota</taxon>
        <taxon>Metazoa</taxon>
        <taxon>Echinodermata</taxon>
        <taxon>Eleutherozoa</taxon>
        <taxon>Echinozoa</taxon>
        <taxon>Holothuroidea</taxon>
        <taxon>Aspidochirotacea</taxon>
        <taxon>Aspidochirotida</taxon>
        <taxon>Stichopodidae</taxon>
        <taxon>Apostichopus</taxon>
    </lineage>
</organism>
<dbReference type="Pfam" id="PF25794">
    <property type="entry name" value="SACS"/>
    <property type="match status" value="1"/>
</dbReference>
<dbReference type="PANTHER" id="PTHR46919">
    <property type="entry name" value="ZINC FINGER, C3HC4 TYPE (RING FINGER) FAMILY PROTEIN"/>
    <property type="match status" value="1"/>
</dbReference>
<dbReference type="PANTHER" id="PTHR46919:SF2">
    <property type="entry name" value="SACSIN"/>
    <property type="match status" value="1"/>
</dbReference>
<dbReference type="Gene3D" id="3.30.565.10">
    <property type="entry name" value="Histidine kinase-like ATPase, C-terminal domain"/>
    <property type="match status" value="1"/>
</dbReference>
<proteinExistence type="predicted"/>
<dbReference type="InterPro" id="IPR036890">
    <property type="entry name" value="HATPase_C_sf"/>
</dbReference>
<gene>
    <name evidence="2" type="ORF">BSL78_26152</name>
</gene>
<dbReference type="Proteomes" id="UP000230750">
    <property type="component" value="Unassembled WGS sequence"/>
</dbReference>
<reference evidence="2 3" key="1">
    <citation type="journal article" date="2017" name="PLoS Biol.">
        <title>The sea cucumber genome provides insights into morphological evolution and visceral regeneration.</title>
        <authorList>
            <person name="Zhang X."/>
            <person name="Sun L."/>
            <person name="Yuan J."/>
            <person name="Sun Y."/>
            <person name="Gao Y."/>
            <person name="Zhang L."/>
            <person name="Li S."/>
            <person name="Dai H."/>
            <person name="Hamel J.F."/>
            <person name="Liu C."/>
            <person name="Yu Y."/>
            <person name="Liu S."/>
            <person name="Lin W."/>
            <person name="Guo K."/>
            <person name="Jin S."/>
            <person name="Xu P."/>
            <person name="Storey K.B."/>
            <person name="Huan P."/>
            <person name="Zhang T."/>
            <person name="Zhou Y."/>
            <person name="Zhang J."/>
            <person name="Lin C."/>
            <person name="Li X."/>
            <person name="Xing L."/>
            <person name="Huo D."/>
            <person name="Sun M."/>
            <person name="Wang L."/>
            <person name="Mercier A."/>
            <person name="Li F."/>
            <person name="Yang H."/>
            <person name="Xiang J."/>
        </authorList>
    </citation>
    <scope>NUCLEOTIDE SEQUENCE [LARGE SCALE GENOMIC DNA]</scope>
    <source>
        <strain evidence="2">Shaxun</strain>
        <tissue evidence="2">Muscle</tissue>
    </source>
</reference>
<dbReference type="NCBIfam" id="NF047352">
    <property type="entry name" value="P_loop_sacsin"/>
    <property type="match status" value="1"/>
</dbReference>
<accession>A0A2G8JMK4</accession>
<name>A0A2G8JMK4_STIJA</name>
<keyword evidence="3" id="KW-1185">Reference proteome</keyword>
<dbReference type="STRING" id="307972.A0A2G8JMK4"/>
<dbReference type="SUPFAM" id="SSF55874">
    <property type="entry name" value="ATPase domain of HSP90 chaperone/DNA topoisomerase II/histidine kinase"/>
    <property type="match status" value="1"/>
</dbReference>
<dbReference type="AlphaFoldDB" id="A0A2G8JMK4"/>
<feature type="domain" description="Sacsin/Nov" evidence="1">
    <location>
        <begin position="21"/>
        <end position="127"/>
    </location>
</feature>
<dbReference type="EMBL" id="MRZV01001575">
    <property type="protein sequence ID" value="PIK37011.1"/>
    <property type="molecule type" value="Genomic_DNA"/>
</dbReference>
<dbReference type="OrthoDB" id="5979513at2759"/>
<evidence type="ECO:0000313" key="2">
    <source>
        <dbReference type="EMBL" id="PIK37011.1"/>
    </source>
</evidence>
<protein>
    <submittedName>
        <fullName evidence="2">Putative sacsin-like</fullName>
    </submittedName>
</protein>
<evidence type="ECO:0000259" key="1">
    <source>
        <dbReference type="Pfam" id="PF25794"/>
    </source>
</evidence>
<evidence type="ECO:0000313" key="3">
    <source>
        <dbReference type="Proteomes" id="UP000230750"/>
    </source>
</evidence>
<sequence length="301" mass="33521">MALMAAEGKSTGSGFGIRTPPLLEYLQGILRGYSDGQVLKELLQNAEDAGATEVKFLYDENQYGIDRLLNPRLKDFQGPALCSWNNAVFTEQDWKGIQTPSQSGKKNNVLKVGRFGIGFSSVYHLTDEELFQKLKFLPWIGVAIPMFQQDVSIGRTFCFLPLPPGEESKSGLPVMSTASLERVFPGTATHLLRYLLKTAVLQNISRSSPHPTDDGEFVSLLKIRLNLTLSSWVLQHVHKSSPKYAGQFPTKCENADPAGLCNFPTMLSSDSWKQFRYLSADDIIACSKQRFRNGGLMMLMK</sequence>